<evidence type="ECO:0000256" key="4">
    <source>
        <dbReference type="PROSITE-ProRule" id="PRU01161"/>
    </source>
</evidence>
<dbReference type="CDD" id="cd07205">
    <property type="entry name" value="Pat_PNPLA6_PNPLA7_NTE1_like"/>
    <property type="match status" value="1"/>
</dbReference>
<feature type="domain" description="PNPLA" evidence="6">
    <location>
        <begin position="52"/>
        <end position="210"/>
    </location>
</feature>
<feature type="active site" description="Nucleophile" evidence="4">
    <location>
        <position position="85"/>
    </location>
</feature>
<proteinExistence type="predicted"/>
<gene>
    <name evidence="7" type="ORF">J2X04_000058</name>
</gene>
<feature type="signal peptide" evidence="5">
    <location>
        <begin position="1"/>
        <end position="24"/>
    </location>
</feature>
<evidence type="ECO:0000256" key="2">
    <source>
        <dbReference type="ARBA" id="ARBA00022963"/>
    </source>
</evidence>
<organism evidence="7 8">
    <name type="scientific">Agrilutibacter niabensis</name>
    <dbReference type="NCBI Taxonomy" id="380628"/>
    <lineage>
        <taxon>Bacteria</taxon>
        <taxon>Pseudomonadati</taxon>
        <taxon>Pseudomonadota</taxon>
        <taxon>Gammaproteobacteria</taxon>
        <taxon>Lysobacterales</taxon>
        <taxon>Lysobacteraceae</taxon>
        <taxon>Agrilutibacter</taxon>
    </lineage>
</organism>
<dbReference type="InterPro" id="IPR002641">
    <property type="entry name" value="PNPLA_dom"/>
</dbReference>
<evidence type="ECO:0000256" key="1">
    <source>
        <dbReference type="ARBA" id="ARBA00022801"/>
    </source>
</evidence>
<dbReference type="PANTHER" id="PTHR14226:SF76">
    <property type="entry name" value="NTE FAMILY PROTEIN RSSA"/>
    <property type="match status" value="1"/>
</dbReference>
<dbReference type="EMBL" id="JAVDVW010000001">
    <property type="protein sequence ID" value="MDR7097711.1"/>
    <property type="molecule type" value="Genomic_DNA"/>
</dbReference>
<dbReference type="Pfam" id="PF01734">
    <property type="entry name" value="Patatin"/>
    <property type="match status" value="1"/>
</dbReference>
<keyword evidence="2 4" id="KW-0442">Lipid degradation</keyword>
<dbReference type="Gene3D" id="3.40.1090.10">
    <property type="entry name" value="Cytosolic phospholipase A2 catalytic domain"/>
    <property type="match status" value="2"/>
</dbReference>
<dbReference type="PROSITE" id="PS51635">
    <property type="entry name" value="PNPLA"/>
    <property type="match status" value="1"/>
</dbReference>
<evidence type="ECO:0000256" key="3">
    <source>
        <dbReference type="ARBA" id="ARBA00023098"/>
    </source>
</evidence>
<feature type="chain" id="PRO_5046039256" evidence="5">
    <location>
        <begin position="25"/>
        <end position="343"/>
    </location>
</feature>
<evidence type="ECO:0000313" key="8">
    <source>
        <dbReference type="Proteomes" id="UP001267878"/>
    </source>
</evidence>
<feature type="active site" description="Proton acceptor" evidence="4">
    <location>
        <position position="197"/>
    </location>
</feature>
<comment type="caution">
    <text evidence="4">Lacks conserved residue(s) required for the propagation of feature annotation.</text>
</comment>
<keyword evidence="3 4" id="KW-0443">Lipid metabolism</keyword>
<protein>
    <submittedName>
        <fullName evidence="7">NTE family protein</fullName>
    </submittedName>
</protein>
<dbReference type="RefSeq" id="WP_310050783.1">
    <property type="nucleotide sequence ID" value="NZ_JAVDVW010000001.1"/>
</dbReference>
<sequence>MPTRVRLLSSLATFSLTLLLAACASGGDTLPTPEPVAPKPIPAPVKPIRVGIALGGGAAKGFAHIGVIKMIEANGIRIDVVSGTSAGSVVGALYASGMDAFQMQKTAFGLDETQIRDVSLFSGGVVKGQKLQDYVNQLVGGRPIERMKKPFAAVSTQLETGERTVFVRGNTGQAVRASSSIPGVFEPVVIGQMHYVDGGVVSPVPVDAARQLGADFVIAVDISTKASGKNPGSLLGTVNQSITIMGQKLGQQELARANVIIRPGVSDIGPADFEQRNNAILEGERAALAVMPQIRAQLAKLRAEREAAARPPVPVTAPVEACKEGRLGRLFGDKCDDGKGGKQ</sequence>
<dbReference type="PANTHER" id="PTHR14226">
    <property type="entry name" value="NEUROPATHY TARGET ESTERASE/SWISS CHEESE D.MELANOGASTER"/>
    <property type="match status" value="1"/>
</dbReference>
<dbReference type="Proteomes" id="UP001267878">
    <property type="component" value="Unassembled WGS sequence"/>
</dbReference>
<evidence type="ECO:0000256" key="5">
    <source>
        <dbReference type="SAM" id="SignalP"/>
    </source>
</evidence>
<evidence type="ECO:0000313" key="7">
    <source>
        <dbReference type="EMBL" id="MDR7097711.1"/>
    </source>
</evidence>
<keyword evidence="5" id="KW-0732">Signal</keyword>
<keyword evidence="1 4" id="KW-0378">Hydrolase</keyword>
<keyword evidence="8" id="KW-1185">Reference proteome</keyword>
<feature type="short sequence motif" description="GXSXG" evidence="4">
    <location>
        <begin position="83"/>
        <end position="87"/>
    </location>
</feature>
<accession>A0ABU1VJQ5</accession>
<dbReference type="InterPro" id="IPR016035">
    <property type="entry name" value="Acyl_Trfase/lysoPLipase"/>
</dbReference>
<dbReference type="PROSITE" id="PS51257">
    <property type="entry name" value="PROKAR_LIPOPROTEIN"/>
    <property type="match status" value="1"/>
</dbReference>
<name>A0ABU1VJQ5_9GAMM</name>
<comment type="caution">
    <text evidence="7">The sequence shown here is derived from an EMBL/GenBank/DDBJ whole genome shotgun (WGS) entry which is preliminary data.</text>
</comment>
<dbReference type="SUPFAM" id="SSF52151">
    <property type="entry name" value="FabD/lysophospholipase-like"/>
    <property type="match status" value="1"/>
</dbReference>
<feature type="short sequence motif" description="DGA/G" evidence="4">
    <location>
        <begin position="197"/>
        <end position="199"/>
    </location>
</feature>
<dbReference type="InterPro" id="IPR050301">
    <property type="entry name" value="NTE"/>
</dbReference>
<reference evidence="7 8" key="1">
    <citation type="submission" date="2023-07" db="EMBL/GenBank/DDBJ databases">
        <title>Sorghum-associated microbial communities from plants grown in Nebraska, USA.</title>
        <authorList>
            <person name="Schachtman D."/>
        </authorList>
    </citation>
    <scope>NUCLEOTIDE SEQUENCE [LARGE SCALE GENOMIC DNA]</scope>
    <source>
        <strain evidence="7 8">BE187</strain>
    </source>
</reference>
<evidence type="ECO:0000259" key="6">
    <source>
        <dbReference type="PROSITE" id="PS51635"/>
    </source>
</evidence>